<evidence type="ECO:0000313" key="4">
    <source>
        <dbReference type="Proteomes" id="UP000054387"/>
    </source>
</evidence>
<accession>A0A0W1R8N1</accession>
<dbReference type="InterPro" id="IPR036291">
    <property type="entry name" value="NAD(P)-bd_dom_sf"/>
</dbReference>
<dbReference type="Gene3D" id="3.40.50.720">
    <property type="entry name" value="NAD(P)-binding Rossmann-like Domain"/>
    <property type="match status" value="1"/>
</dbReference>
<reference evidence="3 4" key="1">
    <citation type="submission" date="2015-12" db="EMBL/GenBank/DDBJ databases">
        <title>Haloprofundus marisrubri gen. nov., sp. nov., an extremely halophilic archaeon isolated from the Discovery deep brine-seawater interface in the Red Sea.</title>
        <authorList>
            <person name="Zhang G."/>
            <person name="Stingl U."/>
            <person name="Rashid M."/>
        </authorList>
    </citation>
    <scope>NUCLEOTIDE SEQUENCE [LARGE SCALE GENOMIC DNA]</scope>
    <source>
        <strain evidence="3 4">SB9</strain>
    </source>
</reference>
<dbReference type="AlphaFoldDB" id="A0A0W1R8N1"/>
<dbReference type="RefSeq" id="WP_058580996.1">
    <property type="nucleotide sequence ID" value="NZ_LOPU01000018.1"/>
</dbReference>
<feature type="domain" description="RCK N-terminal" evidence="2">
    <location>
        <begin position="1"/>
        <end position="120"/>
    </location>
</feature>
<dbReference type="GO" id="GO:0006813">
    <property type="term" value="P:potassium ion transport"/>
    <property type="evidence" value="ECO:0007669"/>
    <property type="project" value="InterPro"/>
</dbReference>
<dbReference type="InterPro" id="IPR003148">
    <property type="entry name" value="RCK_N"/>
</dbReference>
<keyword evidence="4" id="KW-1185">Reference proteome</keyword>
<dbReference type="InterPro" id="IPR050721">
    <property type="entry name" value="Trk_Ktr_HKT_K-transport"/>
</dbReference>
<sequence length="187" mass="20078">MSTALVVGGGHVGTLLAQQLRNRGVDVRYVDDDAETVIRVRSGGTRATEATLTDARSLREAAGEDVTLAVAASPRDSVNLLVAQLLRTQVGVRTVVVLVNDPRNHEVFETSGIETVCASSVLADALGRRVDEVVARVPPEWSTETAAGSDDGRSLLDPRNRSEASRTFDGDGRFDGEGPFHDRRRPM</sequence>
<evidence type="ECO:0000259" key="2">
    <source>
        <dbReference type="PROSITE" id="PS51201"/>
    </source>
</evidence>
<dbReference type="EMBL" id="LOPU01000018">
    <property type="protein sequence ID" value="KTG09642.1"/>
    <property type="molecule type" value="Genomic_DNA"/>
</dbReference>
<dbReference type="PANTHER" id="PTHR43833">
    <property type="entry name" value="POTASSIUM CHANNEL PROTEIN 2-RELATED-RELATED"/>
    <property type="match status" value="1"/>
</dbReference>
<dbReference type="Proteomes" id="UP000054387">
    <property type="component" value="Unassembled WGS sequence"/>
</dbReference>
<dbReference type="PROSITE" id="PS51201">
    <property type="entry name" value="RCK_N"/>
    <property type="match status" value="1"/>
</dbReference>
<gene>
    <name evidence="3" type="ORF">AUR64_08330</name>
</gene>
<comment type="caution">
    <text evidence="3">The sequence shown here is derived from an EMBL/GenBank/DDBJ whole genome shotgun (WGS) entry which is preliminary data.</text>
</comment>
<name>A0A0W1R8N1_9EURY</name>
<feature type="compositionally biased region" description="Basic and acidic residues" evidence="1">
    <location>
        <begin position="150"/>
        <end position="181"/>
    </location>
</feature>
<evidence type="ECO:0000313" key="3">
    <source>
        <dbReference type="EMBL" id="KTG09642.1"/>
    </source>
</evidence>
<dbReference type="STRING" id="1514971.AUR64_08330"/>
<proteinExistence type="predicted"/>
<organism evidence="3 4">
    <name type="scientific">Haloprofundus marisrubri</name>
    <dbReference type="NCBI Taxonomy" id="1514971"/>
    <lineage>
        <taxon>Archaea</taxon>
        <taxon>Methanobacteriati</taxon>
        <taxon>Methanobacteriota</taxon>
        <taxon>Stenosarchaea group</taxon>
        <taxon>Halobacteria</taxon>
        <taxon>Halobacteriales</taxon>
        <taxon>Haloferacaceae</taxon>
        <taxon>Haloprofundus</taxon>
    </lineage>
</organism>
<dbReference type="Pfam" id="PF02254">
    <property type="entry name" value="TrkA_N"/>
    <property type="match status" value="1"/>
</dbReference>
<dbReference type="SUPFAM" id="SSF51735">
    <property type="entry name" value="NAD(P)-binding Rossmann-fold domains"/>
    <property type="match status" value="1"/>
</dbReference>
<feature type="region of interest" description="Disordered" evidence="1">
    <location>
        <begin position="142"/>
        <end position="187"/>
    </location>
</feature>
<protein>
    <recommendedName>
        <fullName evidence="2">RCK N-terminal domain-containing protein</fullName>
    </recommendedName>
</protein>
<evidence type="ECO:0000256" key="1">
    <source>
        <dbReference type="SAM" id="MobiDB-lite"/>
    </source>
</evidence>